<dbReference type="InterPro" id="IPR036397">
    <property type="entry name" value="RNaseH_sf"/>
</dbReference>
<dbReference type="STRING" id="1965070.A0A3S3Q085"/>
<dbReference type="EMBL" id="NCKU01010045">
    <property type="protein sequence ID" value="RWS00996.1"/>
    <property type="molecule type" value="Genomic_DNA"/>
</dbReference>
<feature type="region of interest" description="Disordered" evidence="2">
    <location>
        <begin position="445"/>
        <end position="500"/>
    </location>
</feature>
<comment type="caution">
    <text evidence="4">The sequence shown here is derived from an EMBL/GenBank/DDBJ whole genome shotgun (WGS) entry which is preliminary data.</text>
</comment>
<dbReference type="Gene3D" id="3.30.420.10">
    <property type="entry name" value="Ribonuclease H-like superfamily/Ribonuclease H"/>
    <property type="match status" value="1"/>
</dbReference>
<dbReference type="InterPro" id="IPR001584">
    <property type="entry name" value="Integrase_cat-core"/>
</dbReference>
<dbReference type="PANTHER" id="PTHR37984">
    <property type="entry name" value="PROTEIN CBG26694"/>
    <property type="match status" value="1"/>
</dbReference>
<keyword evidence="1" id="KW-0175">Coiled coil</keyword>
<evidence type="ECO:0000256" key="1">
    <source>
        <dbReference type="SAM" id="Coils"/>
    </source>
</evidence>
<dbReference type="Pfam" id="PF00665">
    <property type="entry name" value="rve"/>
    <property type="match status" value="1"/>
</dbReference>
<dbReference type="GO" id="GO:0003676">
    <property type="term" value="F:nucleic acid binding"/>
    <property type="evidence" value="ECO:0007669"/>
    <property type="project" value="InterPro"/>
</dbReference>
<dbReference type="PANTHER" id="PTHR37984:SF5">
    <property type="entry name" value="PROTEIN NYNRIN-LIKE"/>
    <property type="match status" value="1"/>
</dbReference>
<dbReference type="OrthoDB" id="6506431at2759"/>
<dbReference type="SUPFAM" id="SSF53098">
    <property type="entry name" value="Ribonuclease H-like"/>
    <property type="match status" value="1"/>
</dbReference>
<gene>
    <name evidence="4" type="ORF">B4U79_13595</name>
</gene>
<feature type="compositionally biased region" description="Basic and acidic residues" evidence="2">
    <location>
        <begin position="465"/>
        <end position="484"/>
    </location>
</feature>
<reference evidence="4 5" key="1">
    <citation type="journal article" date="2018" name="Gigascience">
        <title>Genomes of trombidid mites reveal novel predicted allergens and laterally-transferred genes associated with secondary metabolism.</title>
        <authorList>
            <person name="Dong X."/>
            <person name="Chaisiri K."/>
            <person name="Xia D."/>
            <person name="Armstrong S.D."/>
            <person name="Fang Y."/>
            <person name="Donnelly M.J."/>
            <person name="Kadowaki T."/>
            <person name="McGarry J.W."/>
            <person name="Darby A.C."/>
            <person name="Makepeace B.L."/>
        </authorList>
    </citation>
    <scope>NUCLEOTIDE SEQUENCE [LARGE SCALE GENOMIC DNA]</scope>
    <source>
        <strain evidence="4">UoL-WK</strain>
    </source>
</reference>
<feature type="domain" description="Integrase catalytic" evidence="3">
    <location>
        <begin position="1"/>
        <end position="152"/>
    </location>
</feature>
<dbReference type="GO" id="GO:0015074">
    <property type="term" value="P:DNA integration"/>
    <property type="evidence" value="ECO:0007669"/>
    <property type="project" value="InterPro"/>
</dbReference>
<feature type="coiled-coil region" evidence="1">
    <location>
        <begin position="174"/>
        <end position="201"/>
    </location>
</feature>
<dbReference type="InterPro" id="IPR012337">
    <property type="entry name" value="RNaseH-like_sf"/>
</dbReference>
<dbReference type="InterPro" id="IPR050951">
    <property type="entry name" value="Retrovirus_Pol_polyprotein"/>
</dbReference>
<dbReference type="AlphaFoldDB" id="A0A3S3Q085"/>
<dbReference type="PROSITE" id="PS50994">
    <property type="entry name" value="INTEGRASE"/>
    <property type="match status" value="1"/>
</dbReference>
<proteinExistence type="predicted"/>
<keyword evidence="5" id="KW-1185">Reference proteome</keyword>
<evidence type="ECO:0000259" key="3">
    <source>
        <dbReference type="PROSITE" id="PS50994"/>
    </source>
</evidence>
<organism evidence="4 5">
    <name type="scientific">Dinothrombium tinctorium</name>
    <dbReference type="NCBI Taxonomy" id="1965070"/>
    <lineage>
        <taxon>Eukaryota</taxon>
        <taxon>Metazoa</taxon>
        <taxon>Ecdysozoa</taxon>
        <taxon>Arthropoda</taxon>
        <taxon>Chelicerata</taxon>
        <taxon>Arachnida</taxon>
        <taxon>Acari</taxon>
        <taxon>Acariformes</taxon>
        <taxon>Trombidiformes</taxon>
        <taxon>Prostigmata</taxon>
        <taxon>Anystina</taxon>
        <taxon>Parasitengona</taxon>
        <taxon>Trombidioidea</taxon>
        <taxon>Trombidiidae</taxon>
        <taxon>Dinothrombium</taxon>
    </lineage>
</organism>
<evidence type="ECO:0000313" key="4">
    <source>
        <dbReference type="EMBL" id="RWS00996.1"/>
    </source>
</evidence>
<dbReference type="FunFam" id="3.30.420.10:FF:000032">
    <property type="entry name" value="Retrovirus-related Pol polyprotein from transposon 297-like Protein"/>
    <property type="match status" value="1"/>
</dbReference>
<dbReference type="Proteomes" id="UP000285301">
    <property type="component" value="Unassembled WGS sequence"/>
</dbReference>
<evidence type="ECO:0000256" key="2">
    <source>
        <dbReference type="SAM" id="MobiDB-lite"/>
    </source>
</evidence>
<name>A0A3S3Q085_9ACAR</name>
<sequence length="500" mass="57045">MDFVGPFPETEGGNKNLLVACDYLSKFVVALPTKDQTAETAIDFIRSQIIPHWGMPKFLVTDNGPAFIADSFKKFLNELKIIHTKTTPYMPQSNGQVERCNGTIQGMLKAAIESEQNKKNWDLEIPFIVSAYNSSPHAVTKISPFFALYGAKPRNQIDNDYEARNDSANAGTLSEETLRVLDEAREEARNKIKESHNKAAERYSEKHEFQYFLIGDLVMIKNPKHRKLEPAYTGPFLVIKRSKNIPLVYVVQNVEKPQIRKIVNIKRMKKFKDREAVFKLNNLAPTTSDSWNVTSLNEIQEILENEAPDEEIEIDEENEIKNVSPEAQRNISIHHEDNTPEIEVTTSAEERDIERSENDELEGDVFKDNQENQGYPKRMATGADEQHVVKRSRTGRTIIPNRQLFNDDYICPEIRRRTRKAKEDGKNDQKPLPAFWSIAAEKVSAAKKRFQPPNSTPASSRKGRTRDARKNESWKRNHGEEKTIQKPKGGTAKAGTRPKA</sequence>
<protein>
    <recommendedName>
        <fullName evidence="3">Integrase catalytic domain-containing protein</fullName>
    </recommendedName>
</protein>
<accession>A0A3S3Q085</accession>
<evidence type="ECO:0000313" key="5">
    <source>
        <dbReference type="Proteomes" id="UP000285301"/>
    </source>
</evidence>